<dbReference type="Pfam" id="PF00881">
    <property type="entry name" value="Nitroreductase"/>
    <property type="match status" value="2"/>
</dbReference>
<feature type="domain" description="Nitroreductase" evidence="1">
    <location>
        <begin position="96"/>
        <end position="183"/>
    </location>
</feature>
<evidence type="ECO:0000313" key="3">
    <source>
        <dbReference type="Proteomes" id="UP000003598"/>
    </source>
</evidence>
<dbReference type="HOGENOM" id="CLU_070764_7_3_10"/>
<organism evidence="2 3">
    <name type="scientific">Paraprevotella clara YIT 11840</name>
    <dbReference type="NCBI Taxonomy" id="762968"/>
    <lineage>
        <taxon>Bacteria</taxon>
        <taxon>Pseudomonadati</taxon>
        <taxon>Bacteroidota</taxon>
        <taxon>Bacteroidia</taxon>
        <taxon>Bacteroidales</taxon>
        <taxon>Prevotellaceae</taxon>
        <taxon>Paraprevotella</taxon>
    </lineage>
</organism>
<dbReference type="STRING" id="762968.HMPREF9441_01544"/>
<feature type="domain" description="Nitroreductase" evidence="1">
    <location>
        <begin position="39"/>
        <end position="92"/>
    </location>
</feature>
<protein>
    <submittedName>
        <fullName evidence="2">Nitroreductase family protein</fullName>
    </submittedName>
</protein>
<dbReference type="CDD" id="cd02151">
    <property type="entry name" value="nitroreductase"/>
    <property type="match status" value="1"/>
</dbReference>
<keyword evidence="3" id="KW-1185">Reference proteome</keyword>
<dbReference type="PANTHER" id="PTHR23026:SF117">
    <property type="entry name" value="NITROREDUCTASE"/>
    <property type="match status" value="1"/>
</dbReference>
<proteinExistence type="predicted"/>
<evidence type="ECO:0000259" key="1">
    <source>
        <dbReference type="Pfam" id="PF00881"/>
    </source>
</evidence>
<gene>
    <name evidence="2" type="ORF">HMPREF9441_01544</name>
</gene>
<dbReference type="InterPro" id="IPR050627">
    <property type="entry name" value="Nitroreductase/BluB"/>
</dbReference>
<dbReference type="PATRIC" id="fig|762968.3.peg.1382"/>
<evidence type="ECO:0000313" key="2">
    <source>
        <dbReference type="EMBL" id="EHH00310.1"/>
    </source>
</evidence>
<accession>G5SQA7</accession>
<dbReference type="AlphaFoldDB" id="G5SQA7"/>
<reference evidence="2 3" key="1">
    <citation type="submission" date="2011-03" db="EMBL/GenBank/DDBJ databases">
        <authorList>
            <person name="Weinstock G."/>
            <person name="Sodergren E."/>
            <person name="Clifton S."/>
            <person name="Fulton L."/>
            <person name="Fulton B."/>
            <person name="Courtney L."/>
            <person name="Fronick C."/>
            <person name="Harrison M."/>
            <person name="Strong C."/>
            <person name="Farmer C."/>
            <person name="Delahaunty K."/>
            <person name="Markovic C."/>
            <person name="Hall O."/>
            <person name="Minx P."/>
            <person name="Tomlinson C."/>
            <person name="Mitreva M."/>
            <person name="Hou S."/>
            <person name="Chen J."/>
            <person name="Wollam A."/>
            <person name="Pepin K.H."/>
            <person name="Johnson M."/>
            <person name="Bhonagiri V."/>
            <person name="Zhang X."/>
            <person name="Suruliraj S."/>
            <person name="Warren W."/>
            <person name="Chinwalla A."/>
            <person name="Mardis E.R."/>
            <person name="Wilson R.K."/>
        </authorList>
    </citation>
    <scope>NUCLEOTIDE SEQUENCE [LARGE SCALE GENOMIC DNA]</scope>
    <source>
        <strain evidence="2 3">YIT 11840</strain>
    </source>
</reference>
<dbReference type="PANTHER" id="PTHR23026">
    <property type="entry name" value="NADPH NITROREDUCTASE"/>
    <property type="match status" value="1"/>
</dbReference>
<dbReference type="InterPro" id="IPR029479">
    <property type="entry name" value="Nitroreductase"/>
</dbReference>
<comment type="caution">
    <text evidence="2">The sequence shown here is derived from an EMBL/GenBank/DDBJ whole genome shotgun (WGS) entry which is preliminary data.</text>
</comment>
<dbReference type="eggNOG" id="COG0778">
    <property type="taxonomic scope" value="Bacteria"/>
</dbReference>
<dbReference type="OrthoDB" id="9809288at2"/>
<dbReference type="SUPFAM" id="SSF55469">
    <property type="entry name" value="FMN-dependent nitroreductase-like"/>
    <property type="match status" value="1"/>
</dbReference>
<dbReference type="Proteomes" id="UP000003598">
    <property type="component" value="Unassembled WGS sequence"/>
</dbReference>
<dbReference type="Gene3D" id="3.40.109.10">
    <property type="entry name" value="NADH Oxidase"/>
    <property type="match status" value="1"/>
</dbReference>
<sequence length="211" mass="23795">MKLSIPSGFLFSVIGKSCIFAQCDNKYKDKEMEKFSELIRIRRSMRKFTEEELNQDEVVALLRAALISPSSKGVRPWEFVVVDNKELLQQLAHCKEHGAELVEGAPLAVVVLADPTQSDVWVEDASVATTMMLLQAEDLGLGACWVQIRNRTMADGKPAEEMVRAILHIPAHLRVLSIVAVGHKGMERKPFNEDRLQWEKVHINTFDAPEE</sequence>
<dbReference type="InterPro" id="IPR000415">
    <property type="entry name" value="Nitroreductase-like"/>
</dbReference>
<dbReference type="EMBL" id="AFFY01000022">
    <property type="protein sequence ID" value="EHH00310.1"/>
    <property type="molecule type" value="Genomic_DNA"/>
</dbReference>
<name>G5SQA7_9BACT</name>
<dbReference type="GO" id="GO:0016491">
    <property type="term" value="F:oxidoreductase activity"/>
    <property type="evidence" value="ECO:0007669"/>
    <property type="project" value="InterPro"/>
</dbReference>